<keyword evidence="3" id="KW-1185">Reference proteome</keyword>
<dbReference type="GeneID" id="86154497"/>
<dbReference type="InterPro" id="IPR036282">
    <property type="entry name" value="Glutathione-S-Trfase_C_sf"/>
</dbReference>
<dbReference type="InterPro" id="IPR040079">
    <property type="entry name" value="Glutathione_S-Trfase"/>
</dbReference>
<organism evidence="2 3">
    <name type="scientific">Actinobacillus porcinus</name>
    <dbReference type="NCBI Taxonomy" id="51048"/>
    <lineage>
        <taxon>Bacteria</taxon>
        <taxon>Pseudomonadati</taxon>
        <taxon>Pseudomonadota</taxon>
        <taxon>Gammaproteobacteria</taxon>
        <taxon>Pasteurellales</taxon>
        <taxon>Pasteurellaceae</taxon>
        <taxon>Actinobacillus</taxon>
    </lineage>
</organism>
<dbReference type="Gene3D" id="3.40.30.10">
    <property type="entry name" value="Glutaredoxin"/>
    <property type="match status" value="1"/>
</dbReference>
<dbReference type="RefSeq" id="WP_135708970.1">
    <property type="nucleotide sequence ID" value="NZ_CABFKI010000001.1"/>
</dbReference>
<dbReference type="Pfam" id="PF13409">
    <property type="entry name" value="GST_N_2"/>
    <property type="match status" value="1"/>
</dbReference>
<dbReference type="PANTHER" id="PTHR42673">
    <property type="entry name" value="MALEYLACETOACETATE ISOMERASE"/>
    <property type="match status" value="1"/>
</dbReference>
<dbReference type="InterPro" id="IPR036249">
    <property type="entry name" value="Thioredoxin-like_sf"/>
</dbReference>
<dbReference type="SUPFAM" id="SSF47616">
    <property type="entry name" value="GST C-terminal domain-like"/>
    <property type="match status" value="1"/>
</dbReference>
<reference evidence="2 3" key="1">
    <citation type="submission" date="2019-05" db="EMBL/GenBank/DDBJ databases">
        <authorList>
            <consortium name="Pathogen Informatics"/>
        </authorList>
    </citation>
    <scope>NUCLEOTIDE SEQUENCE [LARGE SCALE GENOMIC DNA]</scope>
    <source>
        <strain evidence="2 3">NM319</strain>
    </source>
</reference>
<proteinExistence type="predicted"/>
<dbReference type="Proteomes" id="UP000308167">
    <property type="component" value="Unassembled WGS sequence"/>
</dbReference>
<dbReference type="EMBL" id="CABFKI010000001">
    <property type="protein sequence ID" value="VTU05758.1"/>
    <property type="molecule type" value="Genomic_DNA"/>
</dbReference>
<keyword evidence="2" id="KW-0456">Lyase</keyword>
<comment type="caution">
    <text evidence="2">The sequence shown here is derived from an EMBL/GenBank/DDBJ whole genome shotgun (WGS) entry which is preliminary data.</text>
</comment>
<dbReference type="GO" id="GO:0018834">
    <property type="term" value="F:dichloromethane dehalogenase activity"/>
    <property type="evidence" value="ECO:0007669"/>
    <property type="project" value="UniProtKB-EC"/>
</dbReference>
<dbReference type="PROSITE" id="PS50404">
    <property type="entry name" value="GST_NTER"/>
    <property type="match status" value="1"/>
</dbReference>
<feature type="domain" description="GST N-terminal" evidence="1">
    <location>
        <begin position="1"/>
        <end position="83"/>
    </location>
</feature>
<gene>
    <name evidence="2" type="primary">dcmA</name>
    <name evidence="2" type="ORF">SAMEA1410922_00088</name>
</gene>
<sequence>MYQLYFNPPKSSWSLRIWILLKELNISFEPKIVRYLDDLNEQHKQFKNFSPTAKIPVLHANGVIIWDSLAITEFLAESYPQIWAEDKIVRAWSRSACAEMHSGFEHLRNICNFDPLAHTPLTEVPRVLELELERLNELLQQGLIQFGGNFLAGERFTAVDAFFVPVMLRIRTYDLHRYFSPQVLKYQDRILSLETLKMWLES</sequence>
<dbReference type="SFLD" id="SFLDS00019">
    <property type="entry name" value="Glutathione_Transferase_(cytos"/>
    <property type="match status" value="1"/>
</dbReference>
<dbReference type="Gene3D" id="1.20.1050.10">
    <property type="match status" value="1"/>
</dbReference>
<name>A0ABY6THB2_9PAST</name>
<protein>
    <submittedName>
        <fullName evidence="2">Dichloromethane dehalogenase</fullName>
        <ecNumber evidence="2">4.5.1.3</ecNumber>
    </submittedName>
</protein>
<dbReference type="EC" id="4.5.1.3" evidence="2"/>
<evidence type="ECO:0000313" key="2">
    <source>
        <dbReference type="EMBL" id="VTU05758.1"/>
    </source>
</evidence>
<dbReference type="SUPFAM" id="SSF52833">
    <property type="entry name" value="Thioredoxin-like"/>
    <property type="match status" value="1"/>
</dbReference>
<dbReference type="InterPro" id="IPR004045">
    <property type="entry name" value="Glutathione_S-Trfase_N"/>
</dbReference>
<evidence type="ECO:0000259" key="1">
    <source>
        <dbReference type="PROSITE" id="PS50404"/>
    </source>
</evidence>
<accession>A0ABY6THB2</accession>
<dbReference type="SFLD" id="SFLDG00358">
    <property type="entry name" value="Main_(cytGST)"/>
    <property type="match status" value="1"/>
</dbReference>
<evidence type="ECO:0000313" key="3">
    <source>
        <dbReference type="Proteomes" id="UP000308167"/>
    </source>
</evidence>
<dbReference type="PANTHER" id="PTHR42673:SF4">
    <property type="entry name" value="MALEYLACETOACETATE ISOMERASE"/>
    <property type="match status" value="1"/>
</dbReference>